<evidence type="ECO:0000313" key="7">
    <source>
        <dbReference type="Proteomes" id="UP000251075"/>
    </source>
</evidence>
<evidence type="ECO:0000256" key="4">
    <source>
        <dbReference type="SAM" id="SignalP"/>
    </source>
</evidence>
<organism evidence="6 7">
    <name type="scientific">Paramagnetospirillum kuznetsovii</name>
    <dbReference type="NCBI Taxonomy" id="2053833"/>
    <lineage>
        <taxon>Bacteria</taxon>
        <taxon>Pseudomonadati</taxon>
        <taxon>Pseudomonadota</taxon>
        <taxon>Alphaproteobacteria</taxon>
        <taxon>Rhodospirillales</taxon>
        <taxon>Magnetospirillaceae</taxon>
        <taxon>Paramagnetospirillum</taxon>
    </lineage>
</organism>
<keyword evidence="7" id="KW-1185">Reference proteome</keyword>
<dbReference type="InterPro" id="IPR023346">
    <property type="entry name" value="Lysozyme-like_dom_sf"/>
</dbReference>
<dbReference type="GO" id="GO:0016020">
    <property type="term" value="C:membrane"/>
    <property type="evidence" value="ECO:0007669"/>
    <property type="project" value="InterPro"/>
</dbReference>
<evidence type="ECO:0000256" key="1">
    <source>
        <dbReference type="ARBA" id="ARBA00007734"/>
    </source>
</evidence>
<dbReference type="InterPro" id="IPR008258">
    <property type="entry name" value="Transglycosylase_SLT_dom_1"/>
</dbReference>
<comment type="similarity">
    <text evidence="1">Belongs to the transglycosylase Slt family.</text>
</comment>
<dbReference type="InterPro" id="IPR008939">
    <property type="entry name" value="Lytic_TGlycosylase_superhlx_U"/>
</dbReference>
<feature type="chain" id="PRO_5016775968" evidence="4">
    <location>
        <begin position="23"/>
        <end position="606"/>
    </location>
</feature>
<evidence type="ECO:0000256" key="3">
    <source>
        <dbReference type="ARBA" id="ARBA00022729"/>
    </source>
</evidence>
<evidence type="ECO:0000256" key="2">
    <source>
        <dbReference type="ARBA" id="ARBA00009387"/>
    </source>
</evidence>
<dbReference type="Proteomes" id="UP000251075">
    <property type="component" value="Unassembled WGS sequence"/>
</dbReference>
<dbReference type="OrthoDB" id="9815002at2"/>
<dbReference type="Gene3D" id="1.25.20.10">
    <property type="entry name" value="Bacterial muramidases"/>
    <property type="match status" value="1"/>
</dbReference>
<sequence>MRDRLLPAALLAVLATTSPALAGDAPRGAAVQVAAADGQMTAALLPGSNREAHVAALPKPLSASDLEVYKRVLHLQSQGQTAAADRELGKVKDELLKGHVLAQRLLASGSKAKFQELKAWLADYSDLPQAEAVYKLAASAKGAKGLRAPQRGTLKGTGIDTEADGAMWEEVAFNAEDSSTRVRAFKAKLRQALRDDESARAEAMLASPEAQAMTALEFDRLRLMVAADHFAGGRDEPAAALASASAERSGDQLTAAHWISGLALWRMGKPEQARRHFEATANAPEGQDWLASAGAFWAARANLVVKRPEAVNHWLEVASTYSRTFYGMLARAELGYQTQFSWETPPFTEGDTELLMRVAGARRALALLQLGDAQTAEDELRRLYPNASKALRQSMLALAYAGRMPALAVRLGGSLPRENGRVHDAAAFPVPDWTPQGGWQIDKALVYALVRQESSFNPTARSGAGAVGLMQLMPSTAASVAGGRLARDRLSNPEVNLGLGQRYVARLLADEPVNGNVMMMAAAYNAGPGNLGRWLQNIRHGDDPLLFTESLPSRETRVFVQRVMSSYWVYQSRLGQGSDTLEAVASGEWPRYLGQDPQSGKTSGKN</sequence>
<dbReference type="AlphaFoldDB" id="A0A364P3Z3"/>
<dbReference type="EMBL" id="PGTO01000001">
    <property type="protein sequence ID" value="RAU24010.1"/>
    <property type="molecule type" value="Genomic_DNA"/>
</dbReference>
<dbReference type="CDD" id="cd13401">
    <property type="entry name" value="Slt70-like"/>
    <property type="match status" value="1"/>
</dbReference>
<dbReference type="PANTHER" id="PTHR37423">
    <property type="entry name" value="SOLUBLE LYTIC MUREIN TRANSGLYCOSYLASE-RELATED"/>
    <property type="match status" value="1"/>
</dbReference>
<dbReference type="Gene3D" id="1.10.530.10">
    <property type="match status" value="1"/>
</dbReference>
<comment type="caution">
    <text evidence="6">The sequence shown here is derived from an EMBL/GenBank/DDBJ whole genome shotgun (WGS) entry which is preliminary data.</text>
</comment>
<evidence type="ECO:0000259" key="5">
    <source>
        <dbReference type="Pfam" id="PF01464"/>
    </source>
</evidence>
<dbReference type="InterPro" id="IPR000189">
    <property type="entry name" value="Transglyc_AS"/>
</dbReference>
<dbReference type="GO" id="GO:0042597">
    <property type="term" value="C:periplasmic space"/>
    <property type="evidence" value="ECO:0007669"/>
    <property type="project" value="InterPro"/>
</dbReference>
<gene>
    <name evidence="6" type="ORF">CU669_01410</name>
</gene>
<name>A0A364P3Z3_9PROT</name>
<dbReference type="Pfam" id="PF01464">
    <property type="entry name" value="SLT"/>
    <property type="match status" value="1"/>
</dbReference>
<reference evidence="6 7" key="1">
    <citation type="submission" date="2017-11" db="EMBL/GenBank/DDBJ databases">
        <title>Draft genome sequence of magnetotactic bacterium Magnetospirillum kuznetsovii LBB-42.</title>
        <authorList>
            <person name="Grouzdev D.S."/>
            <person name="Rysina M.S."/>
            <person name="Baslerov R.V."/>
            <person name="Koziaeva V."/>
        </authorList>
    </citation>
    <scope>NUCLEOTIDE SEQUENCE [LARGE SCALE GENOMIC DNA]</scope>
    <source>
        <strain evidence="6 7">LBB-42</strain>
    </source>
</reference>
<evidence type="ECO:0000313" key="6">
    <source>
        <dbReference type="EMBL" id="RAU24010.1"/>
    </source>
</evidence>
<feature type="signal peptide" evidence="4">
    <location>
        <begin position="1"/>
        <end position="22"/>
    </location>
</feature>
<proteinExistence type="inferred from homology"/>
<dbReference type="PANTHER" id="PTHR37423:SF2">
    <property type="entry name" value="MEMBRANE-BOUND LYTIC MUREIN TRANSGLYCOSYLASE C"/>
    <property type="match status" value="1"/>
</dbReference>
<feature type="domain" description="Transglycosylase SLT" evidence="5">
    <location>
        <begin position="439"/>
        <end position="541"/>
    </location>
</feature>
<dbReference type="SUPFAM" id="SSF53955">
    <property type="entry name" value="Lysozyme-like"/>
    <property type="match status" value="1"/>
</dbReference>
<accession>A0A364P3Z3</accession>
<dbReference type="GO" id="GO:0004553">
    <property type="term" value="F:hydrolase activity, hydrolyzing O-glycosyl compounds"/>
    <property type="evidence" value="ECO:0007669"/>
    <property type="project" value="InterPro"/>
</dbReference>
<protein>
    <submittedName>
        <fullName evidence="6">Murein transglycosylase</fullName>
    </submittedName>
</protein>
<comment type="similarity">
    <text evidence="2">Belongs to the virb1 family.</text>
</comment>
<dbReference type="GO" id="GO:0000270">
    <property type="term" value="P:peptidoglycan metabolic process"/>
    <property type="evidence" value="ECO:0007669"/>
    <property type="project" value="InterPro"/>
</dbReference>
<dbReference type="RefSeq" id="WP_112142243.1">
    <property type="nucleotide sequence ID" value="NZ_PGTO01000001.1"/>
</dbReference>
<dbReference type="GO" id="GO:0008933">
    <property type="term" value="F:peptidoglycan lytic transglycosylase activity"/>
    <property type="evidence" value="ECO:0007669"/>
    <property type="project" value="InterPro"/>
</dbReference>
<dbReference type="PROSITE" id="PS00922">
    <property type="entry name" value="TRANSGLYCOSYLASE"/>
    <property type="match status" value="1"/>
</dbReference>
<keyword evidence="3 4" id="KW-0732">Signal</keyword>
<dbReference type="SUPFAM" id="SSF48435">
    <property type="entry name" value="Bacterial muramidases"/>
    <property type="match status" value="1"/>
</dbReference>